<comment type="subcellular location">
    <subcellularLocation>
        <location evidence="8">Cell membrane</location>
        <topology evidence="8">Single-pass membrane protein</topology>
    </subcellularLocation>
    <text evidence="8">Colocalized with FtsZ to the nascent septal site.</text>
</comment>
<keyword evidence="4 8" id="KW-0175">Coiled coil</keyword>
<dbReference type="AlphaFoldDB" id="A0A431UQY5"/>
<keyword evidence="6 8" id="KW-0717">Septation</keyword>
<evidence type="ECO:0000256" key="1">
    <source>
        <dbReference type="ARBA" id="ARBA00022618"/>
    </source>
</evidence>
<comment type="similarity">
    <text evidence="8">Belongs to the EzrA family.</text>
</comment>
<dbReference type="Proteomes" id="UP000276349">
    <property type="component" value="Unassembled WGS sequence"/>
</dbReference>
<evidence type="ECO:0000256" key="2">
    <source>
        <dbReference type="ARBA" id="ARBA00022692"/>
    </source>
</evidence>
<organism evidence="9 10">
    <name type="scientific">Lysinibacillus telephonicus</name>
    <dbReference type="NCBI Taxonomy" id="1714840"/>
    <lineage>
        <taxon>Bacteria</taxon>
        <taxon>Bacillati</taxon>
        <taxon>Bacillota</taxon>
        <taxon>Bacilli</taxon>
        <taxon>Bacillales</taxon>
        <taxon>Bacillaceae</taxon>
        <taxon>Lysinibacillus</taxon>
    </lineage>
</organism>
<keyword evidence="8" id="KW-1003">Cell membrane</keyword>
<protein>
    <recommendedName>
        <fullName evidence="8">Septation ring formation regulator EzrA</fullName>
    </recommendedName>
</protein>
<keyword evidence="3 8" id="KW-1133">Transmembrane helix</keyword>
<evidence type="ECO:0000256" key="3">
    <source>
        <dbReference type="ARBA" id="ARBA00022989"/>
    </source>
</evidence>
<comment type="caution">
    <text evidence="9">The sequence shown here is derived from an EMBL/GenBank/DDBJ whole genome shotgun (WGS) entry which is preliminary data.</text>
</comment>
<feature type="coiled-coil region" evidence="8">
    <location>
        <begin position="101"/>
        <end position="153"/>
    </location>
</feature>
<evidence type="ECO:0000256" key="6">
    <source>
        <dbReference type="ARBA" id="ARBA00023210"/>
    </source>
</evidence>
<proteinExistence type="inferred from homology"/>
<evidence type="ECO:0000313" key="9">
    <source>
        <dbReference type="EMBL" id="RTQ92526.1"/>
    </source>
</evidence>
<dbReference type="RefSeq" id="WP_126294620.1">
    <property type="nucleotide sequence ID" value="NZ_RXNR01000030.1"/>
</dbReference>
<evidence type="ECO:0000256" key="8">
    <source>
        <dbReference type="HAMAP-Rule" id="MF_00728"/>
    </source>
</evidence>
<dbReference type="GO" id="GO:0005886">
    <property type="term" value="C:plasma membrane"/>
    <property type="evidence" value="ECO:0007669"/>
    <property type="project" value="UniProtKB-SubCell"/>
</dbReference>
<keyword evidence="1 8" id="KW-0132">Cell division</keyword>
<feature type="coiled-coil region" evidence="8">
    <location>
        <begin position="249"/>
        <end position="276"/>
    </location>
</feature>
<dbReference type="GO" id="GO:0000917">
    <property type="term" value="P:division septum assembly"/>
    <property type="evidence" value="ECO:0007669"/>
    <property type="project" value="UniProtKB-KW"/>
</dbReference>
<dbReference type="NCBIfam" id="NF003413">
    <property type="entry name" value="PRK04778.1-7"/>
    <property type="match status" value="1"/>
</dbReference>
<keyword evidence="2 8" id="KW-0812">Transmembrane</keyword>
<dbReference type="Pfam" id="PF06160">
    <property type="entry name" value="EzrA"/>
    <property type="match status" value="1"/>
</dbReference>
<dbReference type="HAMAP" id="MF_00728">
    <property type="entry name" value="EzrA"/>
    <property type="match status" value="1"/>
</dbReference>
<keyword evidence="5 8" id="KW-0472">Membrane</keyword>
<keyword evidence="7 8" id="KW-0131">Cell cycle</keyword>
<gene>
    <name evidence="8 9" type="primary">ezrA</name>
    <name evidence="9" type="ORF">EKG35_11565</name>
</gene>
<dbReference type="OrthoDB" id="1654473at2"/>
<dbReference type="InterPro" id="IPR010379">
    <property type="entry name" value="EzrA"/>
</dbReference>
<feature type="coiled-coil region" evidence="8">
    <location>
        <begin position="369"/>
        <end position="431"/>
    </location>
</feature>
<sequence length="569" mass="67145">MKYIIIIVIVLLALFFVGLFTRRKHTAIIQRLENEKMQIQHYPIFEELTKVKALNMNGQTEEMFEHWRNMWTEVIDVHVIKIDSMLFDAEEYIDRFKFKKATHVEREIEQYIEKCEQSKNQIIHELDELIGSEEKNRIEIEQLKEQYRSARKTLLAHQYSFGPALSSLEKLVEQITPKFDEFVNLTQEGNYLQAREIVLALNSESQNLFHLLNEVPTLLTEIQTKIPNAIHELRNGQREMEEQSFYLRHLELTEYLDKLEAELETLKKQLANLEVSIVAPRIEEINDEIEHYYDLLEKEVLAKNYVDKNCDHTFTSLNEVLKVTKEVSNETVYVQNSYHLSEKEAEIPKLGLKQLEVIQKRYELLVSRVREEKSAYSSLQEELIEISEEIERIKDEQEQFSNRLKNLRIDENKARAQLDSLRKLLQDTDRQLNKANIPGIPEEMDARIEEAEEQLFIVMQSLQEVPLNMHLVHSNLQNAEKCIQEVNSHAKEMIENVMLIERMIQYGNRYRATNQRVHQLLLDAEEAFHQYRYIKALEDAAAAVEAAEPGAIKRIEELVQEEMYEKSQS</sequence>
<accession>A0A431UQY5</accession>
<reference evidence="9 10" key="1">
    <citation type="submission" date="2018-12" db="EMBL/GenBank/DDBJ databases">
        <authorList>
            <person name="Yu L."/>
        </authorList>
    </citation>
    <scope>NUCLEOTIDE SEQUENCE [LARGE SCALE GENOMIC DNA]</scope>
    <source>
        <strain evidence="9 10">S5H2222</strain>
    </source>
</reference>
<feature type="topological domain" description="Extracellular" evidence="8">
    <location>
        <begin position="1"/>
        <end position="2"/>
    </location>
</feature>
<dbReference type="GO" id="GO:0005940">
    <property type="term" value="C:septin ring"/>
    <property type="evidence" value="ECO:0007669"/>
    <property type="project" value="InterPro"/>
</dbReference>
<name>A0A431UQY5_9BACI</name>
<evidence type="ECO:0000256" key="7">
    <source>
        <dbReference type="ARBA" id="ARBA00023306"/>
    </source>
</evidence>
<evidence type="ECO:0000256" key="4">
    <source>
        <dbReference type="ARBA" id="ARBA00023054"/>
    </source>
</evidence>
<evidence type="ECO:0000256" key="5">
    <source>
        <dbReference type="ARBA" id="ARBA00023136"/>
    </source>
</evidence>
<evidence type="ECO:0000313" key="10">
    <source>
        <dbReference type="Proteomes" id="UP000276349"/>
    </source>
</evidence>
<keyword evidence="10" id="KW-1185">Reference proteome</keyword>
<feature type="topological domain" description="Cytoplasmic" evidence="8">
    <location>
        <begin position="22"/>
        <end position="569"/>
    </location>
</feature>
<dbReference type="EMBL" id="RXNR01000030">
    <property type="protein sequence ID" value="RTQ92526.1"/>
    <property type="molecule type" value="Genomic_DNA"/>
</dbReference>
<dbReference type="GO" id="GO:0000921">
    <property type="term" value="P:septin ring assembly"/>
    <property type="evidence" value="ECO:0007669"/>
    <property type="project" value="InterPro"/>
</dbReference>
<comment type="function">
    <text evidence="8">Negative regulator of FtsZ ring formation; modulates the frequency and position of FtsZ ring formation. Inhibits FtsZ ring formation at polar sites. Interacts either with FtsZ or with one of its binding partners to promote depolymerization.</text>
</comment>